<accession>A0AAD9Z0K9</accession>
<evidence type="ECO:0000313" key="3">
    <source>
        <dbReference type="Proteomes" id="UP001276659"/>
    </source>
</evidence>
<evidence type="ECO:0000256" key="1">
    <source>
        <dbReference type="SAM" id="MobiDB-lite"/>
    </source>
</evidence>
<evidence type="ECO:0000313" key="2">
    <source>
        <dbReference type="EMBL" id="KAK3169035.1"/>
    </source>
</evidence>
<gene>
    <name evidence="2" type="ORF">OEA41_005483</name>
</gene>
<dbReference type="EMBL" id="JASNWA010000010">
    <property type="protein sequence ID" value="KAK3169035.1"/>
    <property type="molecule type" value="Genomic_DNA"/>
</dbReference>
<keyword evidence="3" id="KW-1185">Reference proteome</keyword>
<name>A0AAD9Z0K9_9LECA</name>
<protein>
    <submittedName>
        <fullName evidence="2">Uncharacterized protein</fullName>
    </submittedName>
</protein>
<reference evidence="2" key="1">
    <citation type="submission" date="2022-11" db="EMBL/GenBank/DDBJ databases">
        <title>Chromosomal genome sequence assembly and mating type (MAT) locus characterization of the leprose asexual lichenized fungus Lepraria neglecta (Nyl.) Erichsen.</title>
        <authorList>
            <person name="Allen J.L."/>
            <person name="Pfeffer B."/>
        </authorList>
    </citation>
    <scope>NUCLEOTIDE SEQUENCE</scope>
    <source>
        <strain evidence="2">Allen 5258</strain>
    </source>
</reference>
<comment type="caution">
    <text evidence="2">The sequence shown here is derived from an EMBL/GenBank/DDBJ whole genome shotgun (WGS) entry which is preliminary data.</text>
</comment>
<dbReference type="AlphaFoldDB" id="A0AAD9Z0K9"/>
<dbReference type="Pfam" id="PF04119">
    <property type="entry name" value="HSP9_HSP12"/>
    <property type="match status" value="1"/>
</dbReference>
<dbReference type="Gene3D" id="6.10.280.100">
    <property type="match status" value="1"/>
</dbReference>
<feature type="compositionally biased region" description="Basic and acidic residues" evidence="1">
    <location>
        <begin position="1"/>
        <end position="38"/>
    </location>
</feature>
<feature type="compositionally biased region" description="Polar residues" evidence="1">
    <location>
        <begin position="51"/>
        <end position="63"/>
    </location>
</feature>
<sequence>MSDTARKDFTDKAQEKLTPESEKSTLDKAKEGVTDTADKVAGAVQPKGDKSITQSLSDSTSTEPGEESYLDTAKKTVGDAVEYVEKTATDVYNKVVESTSGK</sequence>
<dbReference type="Proteomes" id="UP001276659">
    <property type="component" value="Unassembled WGS sequence"/>
</dbReference>
<organism evidence="2 3">
    <name type="scientific">Lepraria neglecta</name>
    <dbReference type="NCBI Taxonomy" id="209136"/>
    <lineage>
        <taxon>Eukaryota</taxon>
        <taxon>Fungi</taxon>
        <taxon>Dikarya</taxon>
        <taxon>Ascomycota</taxon>
        <taxon>Pezizomycotina</taxon>
        <taxon>Lecanoromycetes</taxon>
        <taxon>OSLEUM clade</taxon>
        <taxon>Lecanoromycetidae</taxon>
        <taxon>Lecanorales</taxon>
        <taxon>Lecanorineae</taxon>
        <taxon>Stereocaulaceae</taxon>
        <taxon>Lepraria</taxon>
    </lineage>
</organism>
<dbReference type="PIRSF" id="PIRSF002590">
    <property type="entry name" value="HSP9/HSP12_fun"/>
    <property type="match status" value="1"/>
</dbReference>
<feature type="region of interest" description="Disordered" evidence="1">
    <location>
        <begin position="1"/>
        <end position="73"/>
    </location>
</feature>
<proteinExistence type="predicted"/>
<dbReference type="InterPro" id="IPR007250">
    <property type="entry name" value="HSP9_HSP12"/>
</dbReference>